<comment type="similarity">
    <text evidence="2">Belongs to the complex I subunit 4L family.</text>
</comment>
<feature type="transmembrane region" description="Helical" evidence="10">
    <location>
        <begin position="59"/>
        <end position="82"/>
    </location>
</feature>
<dbReference type="EMBL" id="KX278421">
    <property type="protein sequence ID" value="APD28055.1"/>
    <property type="molecule type" value="Genomic_DNA"/>
</dbReference>
<evidence type="ECO:0000256" key="6">
    <source>
        <dbReference type="ARBA" id="ARBA00022989"/>
    </source>
</evidence>
<protein>
    <recommendedName>
        <fullName evidence="3">NADH-ubiquinone oxidoreductase chain 4L</fullName>
    </recommendedName>
    <alternativeName>
        <fullName evidence="9">NADH dehydrogenase subunit 4L</fullName>
    </alternativeName>
</protein>
<comment type="subcellular location">
    <subcellularLocation>
        <location evidence="1">Membrane</location>
        <topology evidence="1">Multi-pass membrane protein</topology>
    </subcellularLocation>
</comment>
<feature type="transmembrane region" description="Helical" evidence="10">
    <location>
        <begin position="5"/>
        <end position="20"/>
    </location>
</feature>
<dbReference type="InterPro" id="IPR039428">
    <property type="entry name" value="NUOK/Mnh_C1-like"/>
</dbReference>
<organism evidence="11">
    <name type="scientific">Polygyra cereolus</name>
    <dbReference type="NCBI Taxonomy" id="339438"/>
    <lineage>
        <taxon>Eukaryota</taxon>
        <taxon>Metazoa</taxon>
        <taxon>Spiralia</taxon>
        <taxon>Lophotrochozoa</taxon>
        <taxon>Mollusca</taxon>
        <taxon>Gastropoda</taxon>
        <taxon>Heterobranchia</taxon>
        <taxon>Euthyneura</taxon>
        <taxon>Panpulmonata</taxon>
        <taxon>Eupulmonata</taxon>
        <taxon>Stylommatophora</taxon>
        <taxon>Helicina</taxon>
        <taxon>Helicoidea</taxon>
        <taxon>Polygyridae</taxon>
        <taxon>Polygyra</taxon>
    </lineage>
</organism>
<evidence type="ECO:0000256" key="5">
    <source>
        <dbReference type="ARBA" id="ARBA00022967"/>
    </source>
</evidence>
<dbReference type="GO" id="GO:0016020">
    <property type="term" value="C:membrane"/>
    <property type="evidence" value="ECO:0007669"/>
    <property type="project" value="UniProtKB-SubCell"/>
</dbReference>
<evidence type="ECO:0000256" key="4">
    <source>
        <dbReference type="ARBA" id="ARBA00022692"/>
    </source>
</evidence>
<evidence type="ECO:0000256" key="7">
    <source>
        <dbReference type="ARBA" id="ARBA00023027"/>
    </source>
</evidence>
<dbReference type="Gene3D" id="1.10.287.3510">
    <property type="match status" value="1"/>
</dbReference>
<dbReference type="GeneID" id="30511231"/>
<dbReference type="AlphaFoldDB" id="A0A1J0MRP4"/>
<dbReference type="Pfam" id="PF00420">
    <property type="entry name" value="Oxidored_q2"/>
    <property type="match status" value="1"/>
</dbReference>
<gene>
    <name evidence="11" type="primary">ND4L</name>
</gene>
<evidence type="ECO:0000256" key="3">
    <source>
        <dbReference type="ARBA" id="ARBA00016612"/>
    </source>
</evidence>
<keyword evidence="5" id="KW-1278">Translocase</keyword>
<evidence type="ECO:0000256" key="10">
    <source>
        <dbReference type="SAM" id="Phobius"/>
    </source>
</evidence>
<reference evidence="11" key="1">
    <citation type="journal article" date="2016" name="Zookeys">
        <title>Two complete mitochondrial genomes from Praticolella mexicana Perez, 2011 (Polygyridae) and gene order evolution in Helicoidea (Mollusca, Gastropoda).</title>
        <authorList>
            <person name="Minton R.L."/>
            <person name="Cruz M.A."/>
            <person name="Farman M.L."/>
            <person name="Perez K.E."/>
        </authorList>
    </citation>
    <scope>NUCLEOTIDE SEQUENCE</scope>
</reference>
<evidence type="ECO:0000256" key="1">
    <source>
        <dbReference type="ARBA" id="ARBA00004141"/>
    </source>
</evidence>
<keyword evidence="8 10" id="KW-0472">Membrane</keyword>
<evidence type="ECO:0000256" key="8">
    <source>
        <dbReference type="ARBA" id="ARBA00023136"/>
    </source>
</evidence>
<evidence type="ECO:0000256" key="9">
    <source>
        <dbReference type="ARBA" id="ARBA00031586"/>
    </source>
</evidence>
<geneLocation type="mitochondrion" evidence="11"/>
<dbReference type="RefSeq" id="YP_009326380.1">
    <property type="nucleotide sequence ID" value="NC_032036.1"/>
</dbReference>
<evidence type="ECO:0000256" key="2">
    <source>
        <dbReference type="ARBA" id="ARBA00010519"/>
    </source>
</evidence>
<keyword evidence="7" id="KW-0520">NAD</keyword>
<sequence>MTCHWTAYSVLFFLMLLMWYNKSTLLASLICLEMMMFALLVMFLYLFSHSWALSLNIYIMLLSFVVGGAVLALGLLVCLLRLHGNDSVRNLFFA</sequence>
<dbReference type="CTD" id="4539"/>
<evidence type="ECO:0000313" key="11">
    <source>
        <dbReference type="EMBL" id="APD28055.1"/>
    </source>
</evidence>
<name>A0A1J0MRP4_9EUPU</name>
<keyword evidence="4 10" id="KW-0812">Transmembrane</keyword>
<keyword evidence="6 10" id="KW-1133">Transmembrane helix</keyword>
<accession>A0A1J0MRP4</accession>
<keyword evidence="11" id="KW-0496">Mitochondrion</keyword>
<feature type="transmembrane region" description="Helical" evidence="10">
    <location>
        <begin position="26"/>
        <end position="47"/>
    </location>
</feature>
<proteinExistence type="inferred from homology"/>